<name>A0AAX0UG89_BURPE</name>
<sequence length="73" mass="8170">MTGAPRANGGRRENGDALDAHRRFFWAKPPRRGAAARLPAATARDPRARRQCAARRCAPRRPRRSLKSPNRSP</sequence>
<protein>
    <submittedName>
        <fullName evidence="2">Uncharacterized protein</fullName>
    </submittedName>
</protein>
<feature type="compositionally biased region" description="Low complexity" evidence="1">
    <location>
        <begin position="32"/>
        <end position="43"/>
    </location>
</feature>
<feature type="compositionally biased region" description="Basic residues" evidence="1">
    <location>
        <begin position="47"/>
        <end position="66"/>
    </location>
</feature>
<reference evidence="2 3" key="1">
    <citation type="submission" date="2017-11" db="EMBL/GenBank/DDBJ databases">
        <title>Molecular characterization of Burkholderia pseudomallei and closely related isolates from Vietnam.</title>
        <authorList>
            <person name="Ustinov D.V."/>
            <person name="Antonov A.S."/>
            <person name="Avdusheva E.F."/>
            <person name="Shpak I.M."/>
            <person name="Zakharova I.B."/>
            <person name="Thi L.A."/>
            <person name="Teteryatnikova N."/>
            <person name="Lopasteyskaya Y.A."/>
            <person name="Kuzyutina J.A."/>
            <person name="Ngo T.N."/>
            <person name="Victorov D.V."/>
        </authorList>
    </citation>
    <scope>NUCLEOTIDE SEQUENCE [LARGE SCALE GENOMIC DNA]</scope>
    <source>
        <strain evidence="2 3">V1512</strain>
    </source>
</reference>
<feature type="compositionally biased region" description="Basic and acidic residues" evidence="1">
    <location>
        <begin position="10"/>
        <end position="22"/>
    </location>
</feature>
<feature type="region of interest" description="Disordered" evidence="1">
    <location>
        <begin position="1"/>
        <end position="73"/>
    </location>
</feature>
<proteinExistence type="predicted"/>
<evidence type="ECO:0000313" key="3">
    <source>
        <dbReference type="Proteomes" id="UP000231878"/>
    </source>
</evidence>
<dbReference type="AlphaFoldDB" id="A0AAX0UG89"/>
<evidence type="ECO:0000256" key="1">
    <source>
        <dbReference type="SAM" id="MobiDB-lite"/>
    </source>
</evidence>
<dbReference type="EMBL" id="PHRB01000001">
    <property type="protein sequence ID" value="PJO67764.1"/>
    <property type="molecule type" value="Genomic_DNA"/>
</dbReference>
<dbReference type="Proteomes" id="UP000231878">
    <property type="component" value="Unassembled WGS sequence"/>
</dbReference>
<accession>A0AAX0UG89</accession>
<evidence type="ECO:0000313" key="2">
    <source>
        <dbReference type="EMBL" id="PJO67764.1"/>
    </source>
</evidence>
<gene>
    <name evidence="2" type="ORF">CWD88_00210</name>
</gene>
<comment type="caution">
    <text evidence="2">The sequence shown here is derived from an EMBL/GenBank/DDBJ whole genome shotgun (WGS) entry which is preliminary data.</text>
</comment>
<organism evidence="2 3">
    <name type="scientific">Burkholderia pseudomallei</name>
    <name type="common">Pseudomonas pseudomallei</name>
    <dbReference type="NCBI Taxonomy" id="28450"/>
    <lineage>
        <taxon>Bacteria</taxon>
        <taxon>Pseudomonadati</taxon>
        <taxon>Pseudomonadota</taxon>
        <taxon>Betaproteobacteria</taxon>
        <taxon>Burkholderiales</taxon>
        <taxon>Burkholderiaceae</taxon>
        <taxon>Burkholderia</taxon>
        <taxon>pseudomallei group</taxon>
    </lineage>
</organism>